<sequence length="401" mass="45170">MVISSKFLDALTPSSIRSITAKIRDKAKDGIQVVSFAGGLPSKEFFPLEDLRRITDQVFEEEGGEAIQYAASDGYDPLRQYLVEFMKRYQVNNIDYKNILITSGAQQGLAYLSKGMIEPGSVVIVENPSYPGALDTFRSYGAEIVGVSMDDDGMKMDVLEQMLQQQHKKVAFIYTIADFQNPTGRCMSIERRKKLVELAETYDTFVVEDGPYSLISFDGQVMPAIKSFDTYGRVIYSGSTSKTIAPGLRIGWLIADHESITKLVYLKMRDDLQVNNIAQRQVYHYLKDCDFDGHLKTVIDVYRRRRDVMAEAVRASFPEGTRVILPGGGLFMWVDLPEGTDALEMFDFVFQKNIAYVPGQFFCCDGSGKNAMRLNFSTTGEEDIARCIPILGEMIKQYLKK</sequence>
<protein>
    <submittedName>
        <fullName evidence="8">Aminotransferase</fullName>
    </submittedName>
</protein>
<keyword evidence="6" id="KW-0663">Pyridoxal phosphate</keyword>
<dbReference type="InterPro" id="IPR015421">
    <property type="entry name" value="PyrdxlP-dep_Trfase_major"/>
</dbReference>
<dbReference type="FunFam" id="3.40.640.10:FF:000053">
    <property type="entry name" value="Aminotransferase, class I"/>
    <property type="match status" value="1"/>
</dbReference>
<dbReference type="EMBL" id="AP023415">
    <property type="protein sequence ID" value="BCK78160.1"/>
    <property type="molecule type" value="Genomic_DNA"/>
</dbReference>
<comment type="similarity">
    <text evidence="2">Belongs to the class-I pyridoxal-phosphate-dependent aminotransferase family.</text>
</comment>
<dbReference type="GO" id="GO:1901605">
    <property type="term" value="P:alpha-amino acid metabolic process"/>
    <property type="evidence" value="ECO:0007669"/>
    <property type="project" value="TreeGrafter"/>
</dbReference>
<evidence type="ECO:0000256" key="3">
    <source>
        <dbReference type="ARBA" id="ARBA00011738"/>
    </source>
</evidence>
<keyword evidence="9" id="KW-1185">Reference proteome</keyword>
<evidence type="ECO:0000256" key="6">
    <source>
        <dbReference type="ARBA" id="ARBA00022898"/>
    </source>
</evidence>
<organism evidence="8 9">
    <name type="scientific">Vescimonas fastidiosa</name>
    <dbReference type="NCBI Taxonomy" id="2714353"/>
    <lineage>
        <taxon>Bacteria</taxon>
        <taxon>Bacillati</taxon>
        <taxon>Bacillota</taxon>
        <taxon>Clostridia</taxon>
        <taxon>Eubacteriales</taxon>
        <taxon>Oscillospiraceae</taxon>
        <taxon>Vescimonas</taxon>
    </lineage>
</organism>
<comment type="cofactor">
    <cofactor evidence="1">
        <name>pyridoxal 5'-phosphate</name>
        <dbReference type="ChEBI" id="CHEBI:597326"/>
    </cofactor>
</comment>
<proteinExistence type="inferred from homology"/>
<evidence type="ECO:0000256" key="1">
    <source>
        <dbReference type="ARBA" id="ARBA00001933"/>
    </source>
</evidence>
<evidence type="ECO:0000313" key="8">
    <source>
        <dbReference type="EMBL" id="BCK78160.1"/>
    </source>
</evidence>
<dbReference type="GO" id="GO:0008483">
    <property type="term" value="F:transaminase activity"/>
    <property type="evidence" value="ECO:0007669"/>
    <property type="project" value="UniProtKB-KW"/>
</dbReference>
<evidence type="ECO:0000256" key="5">
    <source>
        <dbReference type="ARBA" id="ARBA00022679"/>
    </source>
</evidence>
<dbReference type="PANTHER" id="PTHR42790">
    <property type="entry name" value="AMINOTRANSFERASE"/>
    <property type="match status" value="1"/>
</dbReference>
<keyword evidence="5" id="KW-0808">Transferase</keyword>
<evidence type="ECO:0000313" key="9">
    <source>
        <dbReference type="Proteomes" id="UP000681343"/>
    </source>
</evidence>
<dbReference type="Gene3D" id="3.40.640.10">
    <property type="entry name" value="Type I PLP-dependent aspartate aminotransferase-like (Major domain)"/>
    <property type="match status" value="1"/>
</dbReference>
<dbReference type="GO" id="GO:0030170">
    <property type="term" value="F:pyridoxal phosphate binding"/>
    <property type="evidence" value="ECO:0007669"/>
    <property type="project" value="InterPro"/>
</dbReference>
<dbReference type="RefSeq" id="WP_212818735.1">
    <property type="nucleotide sequence ID" value="NZ_AP023415.1"/>
</dbReference>
<dbReference type="Gene3D" id="3.90.1150.10">
    <property type="entry name" value="Aspartate Aminotransferase, domain 1"/>
    <property type="match status" value="1"/>
</dbReference>
<keyword evidence="4 8" id="KW-0032">Aminotransferase</keyword>
<gene>
    <name evidence="8" type="ORF">MM35RIKEN_03520</name>
</gene>
<dbReference type="PANTHER" id="PTHR42790:SF19">
    <property type="entry name" value="KYNURENINE_ALPHA-AMINOADIPATE AMINOTRANSFERASE, MITOCHONDRIAL"/>
    <property type="match status" value="1"/>
</dbReference>
<dbReference type="InterPro" id="IPR050859">
    <property type="entry name" value="Class-I_PLP-dep_aminotransf"/>
</dbReference>
<dbReference type="CDD" id="cd00609">
    <property type="entry name" value="AAT_like"/>
    <property type="match status" value="1"/>
</dbReference>
<feature type="domain" description="Aminotransferase class I/classII large" evidence="7">
    <location>
        <begin position="53"/>
        <end position="385"/>
    </location>
</feature>
<name>A0A810PQ42_9FIRM</name>
<accession>A0A810PQ42</accession>
<evidence type="ECO:0000256" key="4">
    <source>
        <dbReference type="ARBA" id="ARBA00022576"/>
    </source>
</evidence>
<reference evidence="8" key="1">
    <citation type="submission" date="2020-09" db="EMBL/GenBank/DDBJ databases">
        <title>New species isolated from human feces.</title>
        <authorList>
            <person name="Kitahara M."/>
            <person name="Shigeno Y."/>
            <person name="Shime M."/>
            <person name="Matsumoto Y."/>
            <person name="Nakamura S."/>
            <person name="Motooka D."/>
            <person name="Fukuoka S."/>
            <person name="Nishikawa H."/>
            <person name="Benno Y."/>
        </authorList>
    </citation>
    <scope>NUCLEOTIDE SEQUENCE</scope>
    <source>
        <strain evidence="8">MM35</strain>
    </source>
</reference>
<dbReference type="InterPro" id="IPR015424">
    <property type="entry name" value="PyrdxlP-dep_Trfase"/>
</dbReference>
<comment type="subunit">
    <text evidence="3">Homodimer.</text>
</comment>
<dbReference type="Pfam" id="PF00155">
    <property type="entry name" value="Aminotran_1_2"/>
    <property type="match status" value="1"/>
</dbReference>
<evidence type="ECO:0000256" key="2">
    <source>
        <dbReference type="ARBA" id="ARBA00007441"/>
    </source>
</evidence>
<dbReference type="AlphaFoldDB" id="A0A810PQ42"/>
<dbReference type="SUPFAM" id="SSF53383">
    <property type="entry name" value="PLP-dependent transferases"/>
    <property type="match status" value="1"/>
</dbReference>
<dbReference type="InterPro" id="IPR004839">
    <property type="entry name" value="Aminotransferase_I/II_large"/>
</dbReference>
<dbReference type="KEGG" id="vfa:MM35RIKEN_03520"/>
<dbReference type="Proteomes" id="UP000681343">
    <property type="component" value="Chromosome"/>
</dbReference>
<evidence type="ECO:0000259" key="7">
    <source>
        <dbReference type="Pfam" id="PF00155"/>
    </source>
</evidence>
<dbReference type="InterPro" id="IPR015422">
    <property type="entry name" value="PyrdxlP-dep_Trfase_small"/>
</dbReference>